<feature type="transmembrane region" description="Helical" evidence="12">
    <location>
        <begin position="555"/>
        <end position="577"/>
    </location>
</feature>
<evidence type="ECO:0000256" key="10">
    <source>
        <dbReference type="ARBA" id="ARBA00023201"/>
    </source>
</evidence>
<evidence type="ECO:0000256" key="11">
    <source>
        <dbReference type="RuleBase" id="RU362091"/>
    </source>
</evidence>
<dbReference type="PANTHER" id="PTHR42985:SF40">
    <property type="entry name" value="LD47995P-RELATED"/>
    <property type="match status" value="1"/>
</dbReference>
<evidence type="ECO:0000256" key="12">
    <source>
        <dbReference type="SAM" id="Phobius"/>
    </source>
</evidence>
<dbReference type="PROSITE" id="PS50283">
    <property type="entry name" value="NA_SOLUT_SYMP_3"/>
    <property type="match status" value="1"/>
</dbReference>
<comment type="similarity">
    <text evidence="2 11">Belongs to the sodium:solute symporter (SSF) (TC 2.A.21) family.</text>
</comment>
<dbReference type="EMBL" id="UFQT01000397">
    <property type="protein sequence ID" value="SSX23972.1"/>
    <property type="molecule type" value="Genomic_DNA"/>
</dbReference>
<dbReference type="Gene3D" id="1.20.1730.10">
    <property type="entry name" value="Sodium/glucose cotransporter"/>
    <property type="match status" value="1"/>
</dbReference>
<keyword evidence="8" id="KW-0406">Ion transport</keyword>
<evidence type="ECO:0000256" key="7">
    <source>
        <dbReference type="ARBA" id="ARBA00023053"/>
    </source>
</evidence>
<keyword evidence="3" id="KW-0813">Transport</keyword>
<feature type="transmembrane region" description="Helical" evidence="12">
    <location>
        <begin position="80"/>
        <end position="102"/>
    </location>
</feature>
<evidence type="ECO:0000256" key="6">
    <source>
        <dbReference type="ARBA" id="ARBA00022989"/>
    </source>
</evidence>
<protein>
    <submittedName>
        <fullName evidence="13">CSON009897 protein</fullName>
    </submittedName>
</protein>
<accession>A0A336KGP4</accession>
<evidence type="ECO:0000313" key="14">
    <source>
        <dbReference type="EMBL" id="SSX23972.1"/>
    </source>
</evidence>
<feature type="transmembrane region" description="Helical" evidence="12">
    <location>
        <begin position="188"/>
        <end position="212"/>
    </location>
</feature>
<dbReference type="CDD" id="cd11492">
    <property type="entry name" value="SLC5sbd_NIS-SMVT"/>
    <property type="match status" value="1"/>
</dbReference>
<dbReference type="EMBL" id="UFQS01000397">
    <property type="protein sequence ID" value="SSX03607.1"/>
    <property type="molecule type" value="Genomic_DNA"/>
</dbReference>
<evidence type="ECO:0000313" key="13">
    <source>
        <dbReference type="EMBL" id="SSX03607.1"/>
    </source>
</evidence>
<evidence type="ECO:0000256" key="9">
    <source>
        <dbReference type="ARBA" id="ARBA00023136"/>
    </source>
</evidence>
<feature type="transmembrane region" description="Helical" evidence="12">
    <location>
        <begin position="460"/>
        <end position="478"/>
    </location>
</feature>
<proteinExistence type="inferred from homology"/>
<keyword evidence="5 12" id="KW-0812">Transmembrane</keyword>
<keyword evidence="4" id="KW-1003">Cell membrane</keyword>
<feature type="transmembrane region" description="Helical" evidence="12">
    <location>
        <begin position="47"/>
        <end position="68"/>
    </location>
</feature>
<evidence type="ECO:0000256" key="2">
    <source>
        <dbReference type="ARBA" id="ARBA00006434"/>
    </source>
</evidence>
<dbReference type="GO" id="GO:0005886">
    <property type="term" value="C:plasma membrane"/>
    <property type="evidence" value="ECO:0007669"/>
    <property type="project" value="UniProtKB-SubCell"/>
</dbReference>
<feature type="transmembrane region" description="Helical" evidence="12">
    <location>
        <begin position="399"/>
        <end position="421"/>
    </location>
</feature>
<dbReference type="GO" id="GO:0015293">
    <property type="term" value="F:symporter activity"/>
    <property type="evidence" value="ECO:0007669"/>
    <property type="project" value="TreeGrafter"/>
</dbReference>
<reference evidence="13" key="1">
    <citation type="submission" date="2018-04" db="EMBL/GenBank/DDBJ databases">
        <authorList>
            <person name="Go L.Y."/>
            <person name="Mitchell J.A."/>
        </authorList>
    </citation>
    <scope>NUCLEOTIDE SEQUENCE</scope>
    <source>
        <tissue evidence="13">Whole organism</tissue>
    </source>
</reference>
<evidence type="ECO:0000256" key="1">
    <source>
        <dbReference type="ARBA" id="ARBA00004651"/>
    </source>
</evidence>
<dbReference type="PANTHER" id="PTHR42985">
    <property type="entry name" value="SODIUM-COUPLED MONOCARBOXYLATE TRANSPORTER"/>
    <property type="match status" value="1"/>
</dbReference>
<dbReference type="NCBIfam" id="TIGR00813">
    <property type="entry name" value="sss"/>
    <property type="match status" value="1"/>
</dbReference>
<evidence type="ECO:0000256" key="5">
    <source>
        <dbReference type="ARBA" id="ARBA00022692"/>
    </source>
</evidence>
<sequence>MASFSVWDYVVFGLMLIISASIGVYYRCTGGKQKTTKEYLMADRSMAVWPVSFSLMASFMSAVTLLGVSNENYQFGTQFIVINVSYGLATPVAAYLFLPVFYRLQSSSAYEYLEQRFGKATRLVASTAYTVQMVLYMGIALFAPALALEAVTGLHKDWSIILIGVVCTFYSTIGGMKAVLITDVFQSLLMFAAIWSIIIWTVINAGGVGPIFEAASEGGRLEFWNNSVARTVASDGGSILKVSSFSLDPTVRHTWWSLVIGGGFTYLSLYAVNQVQVQRLLTVKSLEKAQLALWLNWPILTFLSLSTSFSGLCIYWYYRTCDPVEDGYISQRDQVMPLFVVDAMGNLKGLPGLFVSGIFSACLSSISSAVNSLAAVFLEDYIKPIYKCAKKKPLDEKHSSWISKLIALLAGLLCIGIAFLAKNMGGVLQASLTIFGVIGGPLFGLFTLGMCTVRGNQRGAICGVLLGLAFTAWIGFGGPKPIPPSLPFLNSTTGDCSMFDRNNTKNYELFHLPLAQPVSTTTDIPQYERLMTQENVLPRDEMQPTDYFYLYRLSYLWSVVLGFLVALVVGYIVSFCLELLHWQGEDKVHIDGNKNRINYDLFAPPLARHLKKKQTMNSPHLNGSGTKYTFDTNEINTKL</sequence>
<dbReference type="VEuPathDB" id="VectorBase:CSON009897"/>
<feature type="transmembrane region" description="Helical" evidence="12">
    <location>
        <begin position="254"/>
        <end position="272"/>
    </location>
</feature>
<feature type="transmembrane region" description="Helical" evidence="12">
    <location>
        <begin position="158"/>
        <end position="176"/>
    </location>
</feature>
<feature type="transmembrane region" description="Helical" evidence="12">
    <location>
        <begin position="123"/>
        <end position="146"/>
    </location>
</feature>
<comment type="subcellular location">
    <subcellularLocation>
        <location evidence="1">Cell membrane</location>
        <topology evidence="1">Multi-pass membrane protein</topology>
    </subcellularLocation>
</comment>
<evidence type="ECO:0000256" key="3">
    <source>
        <dbReference type="ARBA" id="ARBA00022448"/>
    </source>
</evidence>
<dbReference type="AlphaFoldDB" id="A0A336KGP4"/>
<dbReference type="GO" id="GO:0006814">
    <property type="term" value="P:sodium ion transport"/>
    <property type="evidence" value="ECO:0007669"/>
    <property type="project" value="UniProtKB-KW"/>
</dbReference>
<dbReference type="InterPro" id="IPR051163">
    <property type="entry name" value="Sodium:Solute_Symporter_SSF"/>
</dbReference>
<dbReference type="InterPro" id="IPR001734">
    <property type="entry name" value="Na/solute_symporter"/>
</dbReference>
<keyword evidence="7" id="KW-0915">Sodium</keyword>
<keyword evidence="6 12" id="KW-1133">Transmembrane helix</keyword>
<keyword evidence="10" id="KW-0739">Sodium transport</keyword>
<dbReference type="Pfam" id="PF00474">
    <property type="entry name" value="SSF"/>
    <property type="match status" value="1"/>
</dbReference>
<feature type="transmembrane region" description="Helical" evidence="12">
    <location>
        <begin position="353"/>
        <end position="378"/>
    </location>
</feature>
<reference evidence="14" key="2">
    <citation type="submission" date="2018-07" db="EMBL/GenBank/DDBJ databases">
        <authorList>
            <person name="Quirk P.G."/>
            <person name="Krulwich T.A."/>
        </authorList>
    </citation>
    <scope>NUCLEOTIDE SEQUENCE</scope>
</reference>
<dbReference type="InterPro" id="IPR038377">
    <property type="entry name" value="Na/Glc_symporter_sf"/>
</dbReference>
<feature type="transmembrane region" description="Helical" evidence="12">
    <location>
        <begin position="427"/>
        <end position="448"/>
    </location>
</feature>
<organism evidence="13">
    <name type="scientific">Culicoides sonorensis</name>
    <name type="common">Biting midge</name>
    <dbReference type="NCBI Taxonomy" id="179676"/>
    <lineage>
        <taxon>Eukaryota</taxon>
        <taxon>Metazoa</taxon>
        <taxon>Ecdysozoa</taxon>
        <taxon>Arthropoda</taxon>
        <taxon>Hexapoda</taxon>
        <taxon>Insecta</taxon>
        <taxon>Pterygota</taxon>
        <taxon>Neoptera</taxon>
        <taxon>Endopterygota</taxon>
        <taxon>Diptera</taxon>
        <taxon>Nematocera</taxon>
        <taxon>Chironomoidea</taxon>
        <taxon>Ceratopogonidae</taxon>
        <taxon>Ceratopogoninae</taxon>
        <taxon>Culicoides</taxon>
        <taxon>Monoculicoides</taxon>
    </lineage>
</organism>
<name>A0A336KGP4_CULSO</name>
<feature type="transmembrane region" description="Helical" evidence="12">
    <location>
        <begin position="6"/>
        <end position="26"/>
    </location>
</feature>
<keyword evidence="9 12" id="KW-0472">Membrane</keyword>
<feature type="transmembrane region" description="Helical" evidence="12">
    <location>
        <begin position="293"/>
        <end position="318"/>
    </location>
</feature>
<evidence type="ECO:0000256" key="8">
    <source>
        <dbReference type="ARBA" id="ARBA00023065"/>
    </source>
</evidence>
<evidence type="ECO:0000256" key="4">
    <source>
        <dbReference type="ARBA" id="ARBA00022475"/>
    </source>
</evidence>
<gene>
    <name evidence="13" type="primary">CSON009897</name>
</gene>